<protein>
    <recommendedName>
        <fullName evidence="5">CoA-dependent acyltransferase</fullName>
    </recommendedName>
</protein>
<dbReference type="GO" id="GO:0043386">
    <property type="term" value="P:mycotoxin biosynthetic process"/>
    <property type="evidence" value="ECO:0007669"/>
    <property type="project" value="InterPro"/>
</dbReference>
<dbReference type="Gene3D" id="3.30.559.10">
    <property type="entry name" value="Chloramphenicol acetyltransferase-like domain"/>
    <property type="match status" value="1"/>
</dbReference>
<evidence type="ECO:0000256" key="1">
    <source>
        <dbReference type="ARBA" id="ARBA00006439"/>
    </source>
</evidence>
<evidence type="ECO:0000313" key="3">
    <source>
        <dbReference type="EMBL" id="PBK66899.1"/>
    </source>
</evidence>
<evidence type="ECO:0008006" key="5">
    <source>
        <dbReference type="Google" id="ProtNLM"/>
    </source>
</evidence>
<dbReference type="Proteomes" id="UP000218334">
    <property type="component" value="Unassembled WGS sequence"/>
</dbReference>
<proteinExistence type="inferred from homology"/>
<reference evidence="4" key="1">
    <citation type="journal article" date="2017" name="Nat. Ecol. Evol.">
        <title>Genome expansion and lineage-specific genetic innovations in the forest pathogenic fungi Armillaria.</title>
        <authorList>
            <person name="Sipos G."/>
            <person name="Prasanna A.N."/>
            <person name="Walter M.C."/>
            <person name="O'Connor E."/>
            <person name="Balint B."/>
            <person name="Krizsan K."/>
            <person name="Kiss B."/>
            <person name="Hess J."/>
            <person name="Varga T."/>
            <person name="Slot J."/>
            <person name="Riley R."/>
            <person name="Boka B."/>
            <person name="Rigling D."/>
            <person name="Barry K."/>
            <person name="Lee J."/>
            <person name="Mihaltcheva S."/>
            <person name="LaButti K."/>
            <person name="Lipzen A."/>
            <person name="Waldron R."/>
            <person name="Moloney N.M."/>
            <person name="Sperisen C."/>
            <person name="Kredics L."/>
            <person name="Vagvoelgyi C."/>
            <person name="Patrignani A."/>
            <person name="Fitzpatrick D."/>
            <person name="Nagy I."/>
            <person name="Doyle S."/>
            <person name="Anderson J.B."/>
            <person name="Grigoriev I.V."/>
            <person name="Gueldener U."/>
            <person name="Muensterkoetter M."/>
            <person name="Nagy L.G."/>
        </authorList>
    </citation>
    <scope>NUCLEOTIDE SEQUENCE [LARGE SCALE GENOMIC DNA]</scope>
    <source>
        <strain evidence="4">28-4</strain>
    </source>
</reference>
<comment type="similarity">
    <text evidence="1">Belongs to the trichothecene O-acetyltransferase family.</text>
</comment>
<accession>A0A2H3B7N4</accession>
<dbReference type="GO" id="GO:0016407">
    <property type="term" value="F:acetyltransferase activity"/>
    <property type="evidence" value="ECO:0007669"/>
    <property type="project" value="InterPro"/>
</dbReference>
<dbReference type="EMBL" id="KZ293438">
    <property type="protein sequence ID" value="PBK66899.1"/>
    <property type="molecule type" value="Genomic_DNA"/>
</dbReference>
<dbReference type="Pfam" id="PF07428">
    <property type="entry name" value="Tri3"/>
    <property type="match status" value="1"/>
</dbReference>
<dbReference type="AlphaFoldDB" id="A0A2H3B7N4"/>
<dbReference type="InterPro" id="IPR023213">
    <property type="entry name" value="CAT-like_dom_sf"/>
</dbReference>
<sequence length="547" mass="61490">MDDLLLAKFDLEQFQWKSFHTDDGAEAHIRLLAGGECTHDIMNRHVQGDQTLFFAVYVDLASAYERAKIIDTCRDAWKWLRYYLPIIACTISVDDDDTGRLEYHSPTPSGVDEWVARTFIVHDQQVLDLNELRTQVGQTRIPSAAGDQTWLHFVANASVADDAITRVGFLFQSHHAPFDGPGIKLVFSRYLTRVASSLGSSMPCDFVWGSEVHNLTPCVYNILSALEPCPIPPHSGEQPSFDKPYYQSMQAIYSDVLKASQQNAYGFRPRPRDTRWPLCQREEIVLSKRESDMILERLKDALPSQRSYTITHLIHAALVMVVMSDNPPEKNGLESFLNNYSLVNCRSRLKEPYSQPTHEGYPGYAIGITMMRIPVSIFCSSSGELLPLNRDLLFKAMDAIRDFYDNQRAVPAPLSCMAQLGQIMSVTMKDAAVANLLPPNQCYMLSSDGVGERYLQPTYADQSGNTVLTVPKFFSSLNRNDPGPFFRVSSWKGVIELSADFNSNLVSKQEVRHHLTKWRELILLITRDAEGLGNSAFSSSTGRVGIP</sequence>
<keyword evidence="4" id="KW-1185">Reference proteome</keyword>
<dbReference type="Gene3D" id="3.30.559.30">
    <property type="entry name" value="Nonribosomal peptide synthetase, condensation domain"/>
    <property type="match status" value="1"/>
</dbReference>
<name>A0A2H3B7N4_9AGAR</name>
<dbReference type="PANTHER" id="PTHR42034:SF1">
    <property type="entry name" value="CONDENSATION DOMAIN-CONTAINING PROTEIN"/>
    <property type="match status" value="1"/>
</dbReference>
<organism evidence="3 4">
    <name type="scientific">Armillaria solidipes</name>
    <dbReference type="NCBI Taxonomy" id="1076256"/>
    <lineage>
        <taxon>Eukaryota</taxon>
        <taxon>Fungi</taxon>
        <taxon>Dikarya</taxon>
        <taxon>Basidiomycota</taxon>
        <taxon>Agaricomycotina</taxon>
        <taxon>Agaricomycetes</taxon>
        <taxon>Agaricomycetidae</taxon>
        <taxon>Agaricales</taxon>
        <taxon>Marasmiineae</taxon>
        <taxon>Physalacriaceae</taxon>
        <taxon>Armillaria</taxon>
    </lineage>
</organism>
<keyword evidence="2" id="KW-0808">Transferase</keyword>
<dbReference type="PANTHER" id="PTHR42034">
    <property type="entry name" value="CHROMOSOME 7, WHOLE GENOME SHOTGUN SEQUENCE-RELATED"/>
    <property type="match status" value="1"/>
</dbReference>
<evidence type="ECO:0000256" key="2">
    <source>
        <dbReference type="ARBA" id="ARBA00022679"/>
    </source>
</evidence>
<evidence type="ECO:0000313" key="4">
    <source>
        <dbReference type="Proteomes" id="UP000218334"/>
    </source>
</evidence>
<gene>
    <name evidence="3" type="ORF">ARMSODRAFT_330534</name>
</gene>
<dbReference type="InterPro" id="IPR009992">
    <property type="entry name" value="Tri3/Sat12/Sat16/Mac1"/>
</dbReference>